<comment type="caution">
    <text evidence="4">The sequence shown here is derived from an EMBL/GenBank/DDBJ whole genome shotgun (WGS) entry which is preliminary data.</text>
</comment>
<feature type="domain" description="Peptidase M20 dimerisation" evidence="3">
    <location>
        <begin position="198"/>
        <end position="294"/>
    </location>
</feature>
<keyword evidence="4" id="KW-0121">Carboxypeptidase</keyword>
<evidence type="ECO:0000313" key="4">
    <source>
        <dbReference type="EMBL" id="TWT29915.1"/>
    </source>
</evidence>
<dbReference type="EMBL" id="SJPF01000006">
    <property type="protein sequence ID" value="TWT29915.1"/>
    <property type="molecule type" value="Genomic_DNA"/>
</dbReference>
<dbReference type="Proteomes" id="UP000318878">
    <property type="component" value="Unassembled WGS sequence"/>
</dbReference>
<evidence type="ECO:0000256" key="1">
    <source>
        <dbReference type="ARBA" id="ARBA00022723"/>
    </source>
</evidence>
<dbReference type="InterPro" id="IPR036264">
    <property type="entry name" value="Bact_exopeptidase_dim_dom"/>
</dbReference>
<dbReference type="Gene3D" id="3.30.70.360">
    <property type="match status" value="1"/>
</dbReference>
<dbReference type="PANTHER" id="PTHR43808">
    <property type="entry name" value="ACETYLORNITHINE DEACETYLASE"/>
    <property type="match status" value="1"/>
</dbReference>
<proteinExistence type="predicted"/>
<dbReference type="NCBIfam" id="NF005602">
    <property type="entry name" value="PRK07338.1"/>
    <property type="match status" value="1"/>
</dbReference>
<dbReference type="PANTHER" id="PTHR43808:SF9">
    <property type="entry name" value="BLL0789 PROTEIN"/>
    <property type="match status" value="1"/>
</dbReference>
<organism evidence="4 5">
    <name type="scientific">Blastopirellula retiformator</name>
    <dbReference type="NCBI Taxonomy" id="2527970"/>
    <lineage>
        <taxon>Bacteria</taxon>
        <taxon>Pseudomonadati</taxon>
        <taxon>Planctomycetota</taxon>
        <taxon>Planctomycetia</taxon>
        <taxon>Pirellulales</taxon>
        <taxon>Pirellulaceae</taxon>
        <taxon>Blastopirellula</taxon>
    </lineage>
</organism>
<dbReference type="Pfam" id="PF07687">
    <property type="entry name" value="M20_dimer"/>
    <property type="match status" value="1"/>
</dbReference>
<dbReference type="GO" id="GO:0046872">
    <property type="term" value="F:metal ion binding"/>
    <property type="evidence" value="ECO:0007669"/>
    <property type="project" value="UniProtKB-KW"/>
</dbReference>
<evidence type="ECO:0000313" key="5">
    <source>
        <dbReference type="Proteomes" id="UP000318878"/>
    </source>
</evidence>
<dbReference type="SUPFAM" id="SSF53187">
    <property type="entry name" value="Zn-dependent exopeptidases"/>
    <property type="match status" value="1"/>
</dbReference>
<dbReference type="InterPro" id="IPR002933">
    <property type="entry name" value="Peptidase_M20"/>
</dbReference>
<dbReference type="AlphaFoldDB" id="A0A5C5UX06"/>
<dbReference type="Gene3D" id="3.40.630.10">
    <property type="entry name" value="Zn peptidases"/>
    <property type="match status" value="1"/>
</dbReference>
<dbReference type="Pfam" id="PF01546">
    <property type="entry name" value="Peptidase_M20"/>
    <property type="match status" value="1"/>
</dbReference>
<name>A0A5C5UX06_9BACT</name>
<evidence type="ECO:0000259" key="3">
    <source>
        <dbReference type="Pfam" id="PF07687"/>
    </source>
</evidence>
<protein>
    <submittedName>
        <fullName evidence="4">Carboxypeptidase G2</fullName>
        <ecNumber evidence="4">3.4.17.11</ecNumber>
    </submittedName>
</protein>
<keyword evidence="2 4" id="KW-0378">Hydrolase</keyword>
<dbReference type="SUPFAM" id="SSF55031">
    <property type="entry name" value="Bacterial exopeptidase dimerisation domain"/>
    <property type="match status" value="1"/>
</dbReference>
<dbReference type="RefSeq" id="WP_146436049.1">
    <property type="nucleotide sequence ID" value="NZ_SJPF01000006.1"/>
</dbReference>
<keyword evidence="5" id="KW-1185">Reference proteome</keyword>
<dbReference type="GO" id="GO:0004180">
    <property type="term" value="F:carboxypeptidase activity"/>
    <property type="evidence" value="ECO:0007669"/>
    <property type="project" value="UniProtKB-KW"/>
</dbReference>
<dbReference type="OrthoDB" id="9783294at2"/>
<dbReference type="InterPro" id="IPR050072">
    <property type="entry name" value="Peptidase_M20A"/>
</dbReference>
<accession>A0A5C5UX06</accession>
<dbReference type="InterPro" id="IPR011650">
    <property type="entry name" value="Peptidase_M20_dimer"/>
</dbReference>
<keyword evidence="1" id="KW-0479">Metal-binding</keyword>
<sequence length="398" mass="42356">MDPAITWLDSQQAAMEKLLIDWASINTGTYHLAGVQRLADEVDRSFEEIAGSVLRLPLSPHHEINASGEAVEMPVGDALVISRRAESPLQAVLAIHLDTVYPVDSPFQTVTCTDEQIAGPGVADAKGGLVVLLYALLAFERYVEASGDTRLGWRVILNSDEEIGSPCSAELFGRYAAGADFGMVYEPSLPNGDLVGERGGSGNFSIIARGRSAHAGREFDQGRNAVVAAAEVARQLHALNGRWPGATFNVARIDGGSPYNVVPDVAVVRLNIRYPRPELETEISAALAKICGAAGDGITLQQEGQFSAPPKLLSLPQEALLQQFQQCGQSLGIGLEWQRSGGVCDGNRLAALGVPNVDTLGVRGGNIHSTGEYMWRASLAERAKLSASFLITKSRAGN</sequence>
<keyword evidence="4" id="KW-0645">Protease</keyword>
<evidence type="ECO:0000256" key="2">
    <source>
        <dbReference type="ARBA" id="ARBA00022801"/>
    </source>
</evidence>
<gene>
    <name evidence="4" type="primary">cpg2_2</name>
    <name evidence="4" type="ORF">Enr8_45710</name>
</gene>
<reference evidence="4 5" key="1">
    <citation type="submission" date="2019-02" db="EMBL/GenBank/DDBJ databases">
        <title>Deep-cultivation of Planctomycetes and their phenomic and genomic characterization uncovers novel biology.</title>
        <authorList>
            <person name="Wiegand S."/>
            <person name="Jogler M."/>
            <person name="Boedeker C."/>
            <person name="Pinto D."/>
            <person name="Vollmers J."/>
            <person name="Rivas-Marin E."/>
            <person name="Kohn T."/>
            <person name="Peeters S.H."/>
            <person name="Heuer A."/>
            <person name="Rast P."/>
            <person name="Oberbeckmann S."/>
            <person name="Bunk B."/>
            <person name="Jeske O."/>
            <person name="Meyerdierks A."/>
            <person name="Storesund J.E."/>
            <person name="Kallscheuer N."/>
            <person name="Luecker S."/>
            <person name="Lage O.M."/>
            <person name="Pohl T."/>
            <person name="Merkel B.J."/>
            <person name="Hornburger P."/>
            <person name="Mueller R.-W."/>
            <person name="Bruemmer F."/>
            <person name="Labrenz M."/>
            <person name="Spormann A.M."/>
            <person name="Op Den Camp H."/>
            <person name="Overmann J."/>
            <person name="Amann R."/>
            <person name="Jetten M.S.M."/>
            <person name="Mascher T."/>
            <person name="Medema M.H."/>
            <person name="Devos D.P."/>
            <person name="Kaster A.-K."/>
            <person name="Ovreas L."/>
            <person name="Rohde M."/>
            <person name="Galperin M.Y."/>
            <person name="Jogler C."/>
        </authorList>
    </citation>
    <scope>NUCLEOTIDE SEQUENCE [LARGE SCALE GENOMIC DNA]</scope>
    <source>
        <strain evidence="4 5">Enr8</strain>
    </source>
</reference>
<dbReference type="EC" id="3.4.17.11" evidence="4"/>